<evidence type="ECO:0000313" key="10">
    <source>
        <dbReference type="EMBL" id="UQN13734.1"/>
    </source>
</evidence>
<feature type="transmembrane region" description="Helical" evidence="9">
    <location>
        <begin position="62"/>
        <end position="81"/>
    </location>
</feature>
<evidence type="ECO:0000256" key="6">
    <source>
        <dbReference type="ARBA" id="ARBA00022989"/>
    </source>
</evidence>
<feature type="transmembrane region" description="Helical" evidence="9">
    <location>
        <begin position="167"/>
        <end position="184"/>
    </location>
</feature>
<dbReference type="PANTHER" id="PTHR34295">
    <property type="entry name" value="BIOTIN TRANSPORTER BIOY"/>
    <property type="match status" value="1"/>
</dbReference>
<keyword evidence="6 9" id="KW-1133">Transmembrane helix</keyword>
<evidence type="ECO:0000256" key="2">
    <source>
        <dbReference type="ARBA" id="ARBA00010692"/>
    </source>
</evidence>
<comment type="similarity">
    <text evidence="2 8">Belongs to the BioY family.</text>
</comment>
<dbReference type="InterPro" id="IPR003784">
    <property type="entry name" value="BioY"/>
</dbReference>
<evidence type="ECO:0000256" key="9">
    <source>
        <dbReference type="SAM" id="Phobius"/>
    </source>
</evidence>
<dbReference type="Gene3D" id="1.10.1760.20">
    <property type="match status" value="1"/>
</dbReference>
<dbReference type="EMBL" id="CP097160">
    <property type="protein sequence ID" value="UQN13734.1"/>
    <property type="molecule type" value="Genomic_DNA"/>
</dbReference>
<proteinExistence type="inferred from homology"/>
<keyword evidence="4 8" id="KW-1003">Cell membrane</keyword>
<feature type="transmembrane region" description="Helical" evidence="9">
    <location>
        <begin position="124"/>
        <end position="147"/>
    </location>
</feature>
<reference evidence="10" key="1">
    <citation type="submission" date="2022-05" db="EMBL/GenBank/DDBJ databases">
        <title>Complete genome sequence of toluene-degrading Gulosibacter sediminis strain ACHW.36C.</title>
        <authorList>
            <person name="Wai A.C."/>
            <person name="Lai G.K."/>
            <person name="Griffin S.D."/>
            <person name="Leung F.C."/>
        </authorList>
    </citation>
    <scope>NUCLEOTIDE SEQUENCE [LARGE SCALE GENOMIC DNA]</scope>
    <source>
        <strain evidence="10">ACHW.36C</strain>
    </source>
</reference>
<accession>A0ABY4MTP6</accession>
<organism evidence="10">
    <name type="scientific">Gulosibacter sediminis</name>
    <dbReference type="NCBI Taxonomy" id="1729695"/>
    <lineage>
        <taxon>Bacteria</taxon>
        <taxon>Bacillati</taxon>
        <taxon>Actinomycetota</taxon>
        <taxon>Actinomycetes</taxon>
        <taxon>Micrococcales</taxon>
        <taxon>Microbacteriaceae</taxon>
        <taxon>Gulosibacter</taxon>
    </lineage>
</organism>
<evidence type="ECO:0000256" key="1">
    <source>
        <dbReference type="ARBA" id="ARBA00004651"/>
    </source>
</evidence>
<evidence type="ECO:0000256" key="4">
    <source>
        <dbReference type="ARBA" id="ARBA00022475"/>
    </source>
</evidence>
<evidence type="ECO:0000256" key="5">
    <source>
        <dbReference type="ARBA" id="ARBA00022692"/>
    </source>
</evidence>
<dbReference type="PANTHER" id="PTHR34295:SF4">
    <property type="entry name" value="BIOTIN TRANSPORTER BIOY-RELATED"/>
    <property type="match status" value="1"/>
</dbReference>
<name>A0ABY4MTP6_9MICO</name>
<dbReference type="Pfam" id="PF02632">
    <property type="entry name" value="BioY"/>
    <property type="match status" value="1"/>
</dbReference>
<keyword evidence="7 8" id="KW-0472">Membrane</keyword>
<evidence type="ECO:0000256" key="3">
    <source>
        <dbReference type="ARBA" id="ARBA00022448"/>
    </source>
</evidence>
<sequence>MTEVAVRQPATTTADLARIAVVAALIAVLGLPGTIMLGGAVPITAQTLGVMLAGAVLGSWRGAASVLTVLALVALGLPLLAGGRGGLGVFVAPSVGYLLGWVVGAFLVGVIVRAGASKPQWWRVALGSLVGGMLAVYAVGIPLQSLITGLGLWETVLSSLIFVPGDLIKVAIATVVTMALWRAYPRAFAWPQRDDA</sequence>
<evidence type="ECO:0000256" key="7">
    <source>
        <dbReference type="ARBA" id="ARBA00023136"/>
    </source>
</evidence>
<dbReference type="PIRSF" id="PIRSF016661">
    <property type="entry name" value="BioY"/>
    <property type="match status" value="1"/>
</dbReference>
<protein>
    <recommendedName>
        <fullName evidence="8">Biotin transporter</fullName>
    </recommendedName>
</protein>
<feature type="transmembrane region" description="Helical" evidence="9">
    <location>
        <begin position="16"/>
        <end position="41"/>
    </location>
</feature>
<keyword evidence="3 8" id="KW-0813">Transport</keyword>
<evidence type="ECO:0000256" key="8">
    <source>
        <dbReference type="PIRNR" id="PIRNR016661"/>
    </source>
</evidence>
<feature type="transmembrane region" description="Helical" evidence="9">
    <location>
        <begin position="87"/>
        <end position="112"/>
    </location>
</feature>
<keyword evidence="5 9" id="KW-0812">Transmembrane</keyword>
<gene>
    <name evidence="10" type="ORF">M3M28_06470</name>
</gene>
<comment type="subcellular location">
    <subcellularLocation>
        <location evidence="1 8">Cell membrane</location>
        <topology evidence="1 8">Multi-pass membrane protein</topology>
    </subcellularLocation>
</comment>